<dbReference type="EMBL" id="CM039436">
    <property type="protein sequence ID" value="KAI4314494.1"/>
    <property type="molecule type" value="Genomic_DNA"/>
</dbReference>
<evidence type="ECO:0000313" key="2">
    <source>
        <dbReference type="Proteomes" id="UP000828941"/>
    </source>
</evidence>
<proteinExistence type="predicted"/>
<dbReference type="Proteomes" id="UP000828941">
    <property type="component" value="Chromosome 11"/>
</dbReference>
<reference evidence="1 2" key="1">
    <citation type="journal article" date="2022" name="DNA Res.">
        <title>Chromosomal-level genome assembly of the orchid tree Bauhinia variegata (Leguminosae; Cercidoideae) supports the allotetraploid origin hypothesis of Bauhinia.</title>
        <authorList>
            <person name="Zhong Y."/>
            <person name="Chen Y."/>
            <person name="Zheng D."/>
            <person name="Pang J."/>
            <person name="Liu Y."/>
            <person name="Luo S."/>
            <person name="Meng S."/>
            <person name="Qian L."/>
            <person name="Wei D."/>
            <person name="Dai S."/>
            <person name="Zhou R."/>
        </authorList>
    </citation>
    <scope>NUCLEOTIDE SEQUENCE [LARGE SCALE GENOMIC DNA]</scope>
    <source>
        <strain evidence="1">BV-YZ2020</strain>
    </source>
</reference>
<keyword evidence="2" id="KW-1185">Reference proteome</keyword>
<name>A0ACB9LUG7_BAUVA</name>
<accession>A0ACB9LUG7</accession>
<organism evidence="1 2">
    <name type="scientific">Bauhinia variegata</name>
    <name type="common">Purple orchid tree</name>
    <name type="synonym">Phanera variegata</name>
    <dbReference type="NCBI Taxonomy" id="167791"/>
    <lineage>
        <taxon>Eukaryota</taxon>
        <taxon>Viridiplantae</taxon>
        <taxon>Streptophyta</taxon>
        <taxon>Embryophyta</taxon>
        <taxon>Tracheophyta</taxon>
        <taxon>Spermatophyta</taxon>
        <taxon>Magnoliopsida</taxon>
        <taxon>eudicotyledons</taxon>
        <taxon>Gunneridae</taxon>
        <taxon>Pentapetalae</taxon>
        <taxon>rosids</taxon>
        <taxon>fabids</taxon>
        <taxon>Fabales</taxon>
        <taxon>Fabaceae</taxon>
        <taxon>Cercidoideae</taxon>
        <taxon>Cercideae</taxon>
        <taxon>Bauhiniinae</taxon>
        <taxon>Bauhinia</taxon>
    </lineage>
</organism>
<sequence length="94" mass="10743">MKGKSSDMANPARLAIAPTEEIRFPNVPYVPFRAMWMASHPSSRPDLIRLFYGTNFVFNSPKPREKCEELKARLKKLEDLAERNAYKELVNGGC</sequence>
<protein>
    <submittedName>
        <fullName evidence="1">Uncharacterized protein</fullName>
    </submittedName>
</protein>
<gene>
    <name evidence="1" type="ORF">L6164_027397</name>
</gene>
<evidence type="ECO:0000313" key="1">
    <source>
        <dbReference type="EMBL" id="KAI4314494.1"/>
    </source>
</evidence>
<comment type="caution">
    <text evidence="1">The sequence shown here is derived from an EMBL/GenBank/DDBJ whole genome shotgun (WGS) entry which is preliminary data.</text>
</comment>